<dbReference type="AlphaFoldDB" id="A0A232LNF1"/>
<dbReference type="EMBL" id="NPHW01006606">
    <property type="protein sequence ID" value="OXV05669.1"/>
    <property type="molecule type" value="Genomic_DNA"/>
</dbReference>
<proteinExistence type="predicted"/>
<comment type="caution">
    <text evidence="1">The sequence shown here is derived from an EMBL/GenBank/DDBJ whole genome shotgun (WGS) entry which is preliminary data.</text>
</comment>
<organism evidence="1 2">
    <name type="scientific">Elaphomyces granulatus</name>
    <dbReference type="NCBI Taxonomy" id="519963"/>
    <lineage>
        <taxon>Eukaryota</taxon>
        <taxon>Fungi</taxon>
        <taxon>Dikarya</taxon>
        <taxon>Ascomycota</taxon>
        <taxon>Pezizomycotina</taxon>
        <taxon>Eurotiomycetes</taxon>
        <taxon>Eurotiomycetidae</taxon>
        <taxon>Eurotiales</taxon>
        <taxon>Elaphomycetaceae</taxon>
        <taxon>Elaphomyces</taxon>
    </lineage>
</organism>
<dbReference type="Proteomes" id="UP000243515">
    <property type="component" value="Unassembled WGS sequence"/>
</dbReference>
<reference evidence="1 2" key="1">
    <citation type="journal article" date="2015" name="Environ. Microbiol.">
        <title>Metagenome sequence of Elaphomyces granulatus from sporocarp tissue reveals Ascomycota ectomycorrhizal fingerprints of genome expansion and a Proteobacteria-rich microbiome.</title>
        <authorList>
            <person name="Quandt C.A."/>
            <person name="Kohler A."/>
            <person name="Hesse C.N."/>
            <person name="Sharpton T.J."/>
            <person name="Martin F."/>
            <person name="Spatafora J.W."/>
        </authorList>
    </citation>
    <scope>NUCLEOTIDE SEQUENCE [LARGE SCALE GENOMIC DNA]</scope>
    <source>
        <strain evidence="1 2">OSC145934</strain>
    </source>
</reference>
<keyword evidence="2" id="KW-1185">Reference proteome</keyword>
<dbReference type="OrthoDB" id="3914029at2759"/>
<evidence type="ECO:0000313" key="1">
    <source>
        <dbReference type="EMBL" id="OXV05669.1"/>
    </source>
</evidence>
<protein>
    <submittedName>
        <fullName evidence="1">Uncharacterized protein</fullName>
    </submittedName>
</protein>
<gene>
    <name evidence="1" type="ORF">Egran_06564</name>
</gene>
<evidence type="ECO:0000313" key="2">
    <source>
        <dbReference type="Proteomes" id="UP000243515"/>
    </source>
</evidence>
<name>A0A232LNF1_9EURO</name>
<accession>A0A232LNF1</accession>
<sequence length="257" mass="28777">MSNAFTEKQIEEEVPSYEAAIRSTESTRKHESAALVANRPLHEHLDQTRWRRIHSVLSTYIDPAITGQAASGLYRTVCLLIPSDVTSLQVRSGFESKEPELVGFPANEVVQLIRLEGEENNLLFWRQPAVIKGLETSLKERLALTGHVLEPEPDLAEAKVIPAEPETPVSSPASTKKGFWQKTREKYLYQNATEAVIVDQKLGWRSQEEGYQDTSVPKGLVRVKVNWKEVCLRVENELGLYETRKGPGISLSIEVGG</sequence>